<dbReference type="Proteomes" id="UP001207918">
    <property type="component" value="Unassembled WGS sequence"/>
</dbReference>
<evidence type="ECO:0008006" key="4">
    <source>
        <dbReference type="Google" id="ProtNLM"/>
    </source>
</evidence>
<feature type="region of interest" description="Disordered" evidence="1">
    <location>
        <begin position="1"/>
        <end position="52"/>
    </location>
</feature>
<dbReference type="RefSeq" id="WP_265767622.1">
    <property type="nucleotide sequence ID" value="NZ_JAGGJA010000017.1"/>
</dbReference>
<proteinExistence type="predicted"/>
<keyword evidence="3" id="KW-1185">Reference proteome</keyword>
<reference evidence="2 3" key="1">
    <citation type="submission" date="2021-03" db="EMBL/GenBank/DDBJ databases">
        <title>Aliifodinibius sp. nov., a new bacterium isolated from saline soil.</title>
        <authorList>
            <person name="Galisteo C."/>
            <person name="De La Haba R."/>
            <person name="Sanchez-Porro C."/>
            <person name="Ventosa A."/>
        </authorList>
    </citation>
    <scope>NUCLEOTIDE SEQUENCE [LARGE SCALE GENOMIC DNA]</scope>
    <source>
        <strain evidence="2 3">1BSP15-2V2</strain>
    </source>
</reference>
<name>A0ABT3PSH0_9BACT</name>
<organism evidence="2 3">
    <name type="scientific">Fodinibius salsisoli</name>
    <dbReference type="NCBI Taxonomy" id="2820877"/>
    <lineage>
        <taxon>Bacteria</taxon>
        <taxon>Pseudomonadati</taxon>
        <taxon>Balneolota</taxon>
        <taxon>Balneolia</taxon>
        <taxon>Balneolales</taxon>
        <taxon>Balneolaceae</taxon>
        <taxon>Fodinibius</taxon>
    </lineage>
</organism>
<sequence length="104" mass="11887">MADDEFNIEELISGQHGSGNDVPQSNTRTTSNTSNTDATSTTANTDSTPHPFSVRLNQEYVEIIKALAWWKRISQRAFIEQCITYALEEMNDERLTEIIDRYNE</sequence>
<feature type="compositionally biased region" description="Low complexity" evidence="1">
    <location>
        <begin position="25"/>
        <end position="48"/>
    </location>
</feature>
<evidence type="ECO:0000256" key="1">
    <source>
        <dbReference type="SAM" id="MobiDB-lite"/>
    </source>
</evidence>
<accession>A0ABT3PSH0</accession>
<comment type="caution">
    <text evidence="2">The sequence shown here is derived from an EMBL/GenBank/DDBJ whole genome shotgun (WGS) entry which is preliminary data.</text>
</comment>
<evidence type="ECO:0000313" key="2">
    <source>
        <dbReference type="EMBL" id="MCW9708814.1"/>
    </source>
</evidence>
<protein>
    <recommendedName>
        <fullName evidence="4">Ribbon-helix-helix protein, copG family</fullName>
    </recommendedName>
</protein>
<evidence type="ECO:0000313" key="3">
    <source>
        <dbReference type="Proteomes" id="UP001207918"/>
    </source>
</evidence>
<gene>
    <name evidence="2" type="ORF">J6I44_18280</name>
</gene>
<dbReference type="EMBL" id="JAGGJA010000017">
    <property type="protein sequence ID" value="MCW9708814.1"/>
    <property type="molecule type" value="Genomic_DNA"/>
</dbReference>